<proteinExistence type="predicted"/>
<feature type="non-terminal residue" evidence="1">
    <location>
        <position position="1"/>
    </location>
</feature>
<dbReference type="EMBL" id="BTRK01000002">
    <property type="protein sequence ID" value="GMR36728.1"/>
    <property type="molecule type" value="Genomic_DNA"/>
</dbReference>
<keyword evidence="2" id="KW-1185">Reference proteome</keyword>
<sequence length="111" mass="12816">RRKGNTAHFLLQHTYIPHSTLQTLQRPFKKGIKLKTPSEFLSHQICRCMRALRSGSSQSSSARNRISPSAIYQNPENWDEKRGRSVMRILMGTSYVEGIREERGEVKTLSR</sequence>
<dbReference type="Proteomes" id="UP001328107">
    <property type="component" value="Unassembled WGS sequence"/>
</dbReference>
<dbReference type="AlphaFoldDB" id="A0AAN4Z8Z6"/>
<name>A0AAN4Z8Z6_9BILA</name>
<protein>
    <submittedName>
        <fullName evidence="1">Uncharacterized protein</fullName>
    </submittedName>
</protein>
<accession>A0AAN4Z8Z6</accession>
<evidence type="ECO:0000313" key="2">
    <source>
        <dbReference type="Proteomes" id="UP001328107"/>
    </source>
</evidence>
<evidence type="ECO:0000313" key="1">
    <source>
        <dbReference type="EMBL" id="GMR36728.1"/>
    </source>
</evidence>
<comment type="caution">
    <text evidence="1">The sequence shown here is derived from an EMBL/GenBank/DDBJ whole genome shotgun (WGS) entry which is preliminary data.</text>
</comment>
<gene>
    <name evidence="1" type="ORF">PMAYCL1PPCAC_06923</name>
</gene>
<reference evidence="2" key="1">
    <citation type="submission" date="2022-10" db="EMBL/GenBank/DDBJ databases">
        <title>Genome assembly of Pristionchus species.</title>
        <authorList>
            <person name="Yoshida K."/>
            <person name="Sommer R.J."/>
        </authorList>
    </citation>
    <scope>NUCLEOTIDE SEQUENCE [LARGE SCALE GENOMIC DNA]</scope>
    <source>
        <strain evidence="2">RS5460</strain>
    </source>
</reference>
<organism evidence="1 2">
    <name type="scientific">Pristionchus mayeri</name>
    <dbReference type="NCBI Taxonomy" id="1317129"/>
    <lineage>
        <taxon>Eukaryota</taxon>
        <taxon>Metazoa</taxon>
        <taxon>Ecdysozoa</taxon>
        <taxon>Nematoda</taxon>
        <taxon>Chromadorea</taxon>
        <taxon>Rhabditida</taxon>
        <taxon>Rhabditina</taxon>
        <taxon>Diplogasteromorpha</taxon>
        <taxon>Diplogasteroidea</taxon>
        <taxon>Neodiplogasteridae</taxon>
        <taxon>Pristionchus</taxon>
    </lineage>
</organism>